<keyword evidence="2" id="KW-1185">Reference proteome</keyword>
<protein>
    <submittedName>
        <fullName evidence="1">Uncharacterized protein</fullName>
    </submittedName>
</protein>
<dbReference type="RefSeq" id="WP_152540147.1">
    <property type="nucleotide sequence ID" value="NZ_JFYO01000006.1"/>
</dbReference>
<comment type="caution">
    <text evidence="1">The sequence shown here is derived from an EMBL/GenBank/DDBJ whole genome shotgun (WGS) entry which is preliminary data.</text>
</comment>
<dbReference type="EMBL" id="JFYO01000006">
    <property type="protein sequence ID" value="EZP26755.1"/>
    <property type="molecule type" value="Genomic_DNA"/>
</dbReference>
<accession>A0A031FT18</accession>
<dbReference type="Proteomes" id="UP000024001">
    <property type="component" value="Unassembled WGS sequence"/>
</dbReference>
<organism evidence="1 2">
    <name type="scientific">Microbacterium oleivorans</name>
    <dbReference type="NCBI Taxonomy" id="273677"/>
    <lineage>
        <taxon>Bacteria</taxon>
        <taxon>Bacillati</taxon>
        <taxon>Actinomycetota</taxon>
        <taxon>Actinomycetes</taxon>
        <taxon>Micrococcales</taxon>
        <taxon>Microbacteriaceae</taxon>
        <taxon>Microbacterium</taxon>
    </lineage>
</organism>
<reference evidence="1 2" key="1">
    <citation type="submission" date="2014-03" db="EMBL/GenBank/DDBJ databases">
        <title>Draft Genome Sequences of 13 Willow Endophytes.</title>
        <authorList>
            <person name="Gan H.Y."/>
            <person name="Gan H.M."/>
            <person name="Savka M.A."/>
            <person name="Hudson A.O."/>
        </authorList>
    </citation>
    <scope>NUCLEOTIDE SEQUENCE [LARGE SCALE GENOMIC DNA]</scope>
    <source>
        <strain evidence="1 2">RIT293</strain>
    </source>
</reference>
<dbReference type="AlphaFoldDB" id="A0A031FT18"/>
<sequence>MAARSVTRFVFAGLIGAATGVVLAVVTVVSAYASEATPWGLLLYGAPYGAGIGAIAGAVVWILTRQAVRVGDRLGSRRSGAIIAAVVAAAGCATLGYFALEAGAAVTIWTAAALATVAASGSLVESSVRNREGSSAS</sequence>
<evidence type="ECO:0000313" key="2">
    <source>
        <dbReference type="Proteomes" id="UP000024001"/>
    </source>
</evidence>
<gene>
    <name evidence="1" type="ORF">BW34_01955</name>
</gene>
<name>A0A031FT18_9MICO</name>
<proteinExistence type="predicted"/>
<dbReference type="PATRIC" id="fig|273677.3.peg.1939"/>
<evidence type="ECO:0000313" key="1">
    <source>
        <dbReference type="EMBL" id="EZP26755.1"/>
    </source>
</evidence>